<comment type="caution">
    <text evidence="1">The sequence shown here is derived from an EMBL/GenBank/DDBJ whole genome shotgun (WGS) entry which is preliminary data.</text>
</comment>
<sequence length="1532" mass="161455">MNGGKDCEGGGVAVDGAGHAAPVQVPIGWQRKVDPKNGVLYISPSGLLLSCLEQVKRYLLTDGTCKCGLECPLILPKVFSFDPRASVKQRTAEDVRADENVTKLCIHKRKLLAVATLHRSLELPHPALTLTSSAGGSTAVVTSHSTNQRGLRNRSHESLLPSSVAPDCKIPFKMMTAGQRHYAPELGGPAQELYHGYPQRQHRLSGEPGPQSPYRSGYGIMLSPSSQLYGPGDGSPLSPSPLGSPDGFRNNLCGFPGASSSSPIHGGTRTPLSPPGMLHHGHGSPAGAQMPCAMVGRASTPLSPTATAKSPVVMMKKPMCNFLGQPGVDILIRAPFNPKLQPGTPQPAPPTGLPPSCAIQKKQMTSEKDPLGILDPIPSKPSVSVGQNFQSSVHSSQVPMMNVTVNNHPPPAIVPLPSNLPLPTVKSGLVGHGHVQRTLQTSIASSMPPSPVTSPVHMAGPVLSSRVEASPQRSRSSSTSSDHGSFAMPSGPSQGLCGGMKAPPRSPLSSIGSPRTAMPSSPSSAKPDSHPLHQYKDLPSQLLVGISNQNAIGVQHNSPGVYPSATSSGSSVTAQNQKAQHSGLLGMPLNKILDQQNAASFPASTLLSAAAKAQLANQNQHGGDGGDTAGRGCGMDSNGVGGVSAGGLPAGPHVGGTRSAADRHCSGTLNPMLPPNATMLMPPMTEASAGGQSGRAALRDKLMAQQRNRVELVVRKRKQPAVPVPPNSAVLNHHDSRVFNMLSNASHAGGPAPMPPPLSSAEQLRKVARLGGLTANTSMAQLLQSMSNQNRHVGPGQMHYNDGAASQQNLLTQQRMLGQVEGQGMRCQGLDVGGHGAPRQFPGLINHIQANSLGPCGPQGPGLGNMPLSHLPNTIPPPLSHPPHPNQHQQQTNHLHATLGRTNMSAVTLGNNDGSCVQLSSEPGDTPSVVNCSMGNMVSLQPHIIHSSSGGDGGTQVFQQHHGQQPHLHQGMQQGMQGLPGFQGSSQQPGFSENSFPDNSSNSNPMAGLFQNFQGCLPENNMSVPRSKMSSQPGMISLPESQGMGLAHSQFADSQREMHQTPGGGLTPGMHGPDRLTGGEVESIDAIYRAVVDAASKGLHVVITTTVSGTTQSSPVPALSAMSSFTNSIGEPVSVNHNLQHSQTAVTHSGHRGVLQEGGQTMSQQPRPRQTRAGRPRKNSGQGKSHVSILEVQGGLPEAPHPDYYRSPGHGVSRGHWEAEVTGQPAGPDGGHPVWGGEEFLECSTHVRSSPCMERPGSLAPAPSCPADSGPHDHHHHNNVLAVATDKAYLEEGFSRFSNSCNRTAVNIVNYKDRLEQTVERCAHMNGGSMPQVQFTLRGYGDPLGPPRQGDLTGDDQSPSSSTSLEGSLAKEYMGHYNGHFNGGCAPSPSDTKSLSSEEDLRHPDSPSSEMLHYRPGTFNMGDLVWGQGFKGFPSWPGKLAEEEAVLSHHNTSVQHREQSKVEPDKLKTLTHDLEALDRATKRNRNRAGKLNNDLEAAIHEAMSELDKMSGTVHQIPSRDRPVKPKRRKISR</sequence>
<evidence type="ECO:0000313" key="2">
    <source>
        <dbReference type="Proteomes" id="UP001157502"/>
    </source>
</evidence>
<dbReference type="Proteomes" id="UP001157502">
    <property type="component" value="Chromosome 12"/>
</dbReference>
<keyword evidence="2" id="KW-1185">Reference proteome</keyword>
<reference evidence="1" key="1">
    <citation type="submission" date="2021-05" db="EMBL/GenBank/DDBJ databases">
        <authorList>
            <person name="Pan Q."/>
            <person name="Jouanno E."/>
            <person name="Zahm M."/>
            <person name="Klopp C."/>
            <person name="Cabau C."/>
            <person name="Louis A."/>
            <person name="Berthelot C."/>
            <person name="Parey E."/>
            <person name="Roest Crollius H."/>
            <person name="Montfort J."/>
            <person name="Robinson-Rechavi M."/>
            <person name="Bouchez O."/>
            <person name="Lampietro C."/>
            <person name="Lopez Roques C."/>
            <person name="Donnadieu C."/>
            <person name="Postlethwait J."/>
            <person name="Bobe J."/>
            <person name="Dillon D."/>
            <person name="Chandos A."/>
            <person name="von Hippel F."/>
            <person name="Guiguen Y."/>
        </authorList>
    </citation>
    <scope>NUCLEOTIDE SEQUENCE</scope>
    <source>
        <strain evidence="1">YG-Jan2019</strain>
    </source>
</reference>
<protein>
    <submittedName>
        <fullName evidence="1">Uncharacterized protein</fullName>
    </submittedName>
</protein>
<gene>
    <name evidence="1" type="ORF">DPEC_G00150770</name>
</gene>
<proteinExistence type="predicted"/>
<dbReference type="EMBL" id="CM055739">
    <property type="protein sequence ID" value="KAJ8003673.1"/>
    <property type="molecule type" value="Genomic_DNA"/>
</dbReference>
<accession>A0ACC2GIV3</accession>
<organism evidence="1 2">
    <name type="scientific">Dallia pectoralis</name>
    <name type="common">Alaska blackfish</name>
    <dbReference type="NCBI Taxonomy" id="75939"/>
    <lineage>
        <taxon>Eukaryota</taxon>
        <taxon>Metazoa</taxon>
        <taxon>Chordata</taxon>
        <taxon>Craniata</taxon>
        <taxon>Vertebrata</taxon>
        <taxon>Euteleostomi</taxon>
        <taxon>Actinopterygii</taxon>
        <taxon>Neopterygii</taxon>
        <taxon>Teleostei</taxon>
        <taxon>Protacanthopterygii</taxon>
        <taxon>Esociformes</taxon>
        <taxon>Umbridae</taxon>
        <taxon>Dallia</taxon>
    </lineage>
</organism>
<name>A0ACC2GIV3_DALPE</name>
<evidence type="ECO:0000313" key="1">
    <source>
        <dbReference type="EMBL" id="KAJ8003673.1"/>
    </source>
</evidence>